<comment type="similarity">
    <text evidence="8">Belongs to the binding-protein-dependent transport system permease family.</text>
</comment>
<reference evidence="10 11" key="1">
    <citation type="journal article" date="2019" name="Int. J. Syst. Evol. Microbiol.">
        <title>The Global Catalogue of Microorganisms (GCM) 10K type strain sequencing project: providing services to taxonomists for standard genome sequencing and annotation.</title>
        <authorList>
            <consortium name="The Broad Institute Genomics Platform"/>
            <consortium name="The Broad Institute Genome Sequencing Center for Infectious Disease"/>
            <person name="Wu L."/>
            <person name="Ma J."/>
        </authorList>
    </citation>
    <scope>NUCLEOTIDE SEQUENCE [LARGE SCALE GENOMIC DNA]</scope>
    <source>
        <strain evidence="10 11">NBRC 111368</strain>
    </source>
</reference>
<protein>
    <submittedName>
        <fullName evidence="10">ABC transporter permease</fullName>
    </submittedName>
</protein>
<feature type="transmembrane region" description="Helical" evidence="8">
    <location>
        <begin position="493"/>
        <end position="515"/>
    </location>
</feature>
<feature type="transmembrane region" description="Helical" evidence="8">
    <location>
        <begin position="549"/>
        <end position="568"/>
    </location>
</feature>
<proteinExistence type="inferred from homology"/>
<feature type="transmembrane region" description="Helical" evidence="8">
    <location>
        <begin position="113"/>
        <end position="134"/>
    </location>
</feature>
<comment type="caution">
    <text evidence="10">The sequence shown here is derived from an EMBL/GenBank/DDBJ whole genome shotgun (WGS) entry which is preliminary data.</text>
</comment>
<comment type="subcellular location">
    <subcellularLocation>
        <location evidence="1">Cell inner membrane</location>
        <topology evidence="1">Multi-pass membrane protein</topology>
    </subcellularLocation>
    <subcellularLocation>
        <location evidence="8">Cell membrane</location>
        <topology evidence="8">Multi-pass membrane protein</topology>
    </subcellularLocation>
</comment>
<dbReference type="CDD" id="cd06261">
    <property type="entry name" value="TM_PBP2"/>
    <property type="match status" value="2"/>
</dbReference>
<evidence type="ECO:0000256" key="8">
    <source>
        <dbReference type="RuleBase" id="RU363032"/>
    </source>
</evidence>
<dbReference type="AlphaFoldDB" id="A0ABD5RVV7"/>
<keyword evidence="6 8" id="KW-1133">Transmembrane helix</keyword>
<dbReference type="SUPFAM" id="SSF161098">
    <property type="entry name" value="MetI-like"/>
    <property type="match status" value="2"/>
</dbReference>
<feature type="transmembrane region" description="Helical" evidence="8">
    <location>
        <begin position="310"/>
        <end position="333"/>
    </location>
</feature>
<feature type="domain" description="ABC transmembrane type-1" evidence="9">
    <location>
        <begin position="78"/>
        <end position="280"/>
    </location>
</feature>
<evidence type="ECO:0000313" key="11">
    <source>
        <dbReference type="Proteomes" id="UP001596328"/>
    </source>
</evidence>
<sequence length="579" mass="64369">MSKTANPISRTWQQIQQRYSANRNYWIGVGIVVGLVLLNVVPFVIVVLSSFRASGTNLWADFTLQNWVLFVENSGPVIVNTFVFAGGSAILTTVFAGGIAWVVARTDAPFRRLYYFTLFLVFFYPPVVIETVWVRLLGDNGLYPALVGLDSFHIYSMAGMITVQSIRMLPIGMILLIPLFKSIDKTLEDAARTSGAGLLQTVRYITGPLLIPGMAVVFVFSFLISLESFRVPLIIGLPAEIPVLAIEVYQSTNTPPVEYGFAMAQAVFLVGVSLPLLYLYKRLLGRTNQYVTVSGEGFVADNVETGPWKYVYSAVAGIFIFFTVVVPGLFMVYNSLLPYYMPPHIMPLEQIVSSFSLDGYRALFENSELLSAAKNSFLVAFISAFLLTGTGIVLAWVVNKSDIRFKKLIDYLAFFPIGIPAVSLALAMMVLYLRFLDFIPIYGTLGIFLVAFYIKYIPSNVRTMETAVLQVDKSLIEAGSVAGASVSRSIYSLLVPIIFNLTRISWILSFSFIAMEMPIVMMLRSPETPMVSSMLYRISNQASSGAETYAFGVCITVLFVAVVLLLHTTKYKRFNLFRW</sequence>
<keyword evidence="3" id="KW-1003">Cell membrane</keyword>
<evidence type="ECO:0000256" key="7">
    <source>
        <dbReference type="ARBA" id="ARBA00023136"/>
    </source>
</evidence>
<keyword evidence="4" id="KW-0997">Cell inner membrane</keyword>
<keyword evidence="5 8" id="KW-0812">Transmembrane</keyword>
<evidence type="ECO:0000259" key="9">
    <source>
        <dbReference type="PROSITE" id="PS50928"/>
    </source>
</evidence>
<dbReference type="GO" id="GO:0005886">
    <property type="term" value="C:plasma membrane"/>
    <property type="evidence" value="ECO:0007669"/>
    <property type="project" value="UniProtKB-SubCell"/>
</dbReference>
<feature type="transmembrane region" description="Helical" evidence="8">
    <location>
        <begin position="201"/>
        <end position="224"/>
    </location>
</feature>
<dbReference type="PANTHER" id="PTHR43357">
    <property type="entry name" value="INNER MEMBRANE ABC TRANSPORTER PERMEASE PROTEIN YDCV"/>
    <property type="match status" value="1"/>
</dbReference>
<name>A0ABD5RVV7_9EURY</name>
<dbReference type="Pfam" id="PF00528">
    <property type="entry name" value="BPD_transp_1"/>
    <property type="match status" value="1"/>
</dbReference>
<dbReference type="PROSITE" id="PS50928">
    <property type="entry name" value="ABC_TM1"/>
    <property type="match status" value="2"/>
</dbReference>
<dbReference type="InterPro" id="IPR000515">
    <property type="entry name" value="MetI-like"/>
</dbReference>
<dbReference type="PANTHER" id="PTHR43357:SF4">
    <property type="entry name" value="INNER MEMBRANE ABC TRANSPORTER PERMEASE PROTEIN YDCV"/>
    <property type="match status" value="1"/>
</dbReference>
<dbReference type="Proteomes" id="UP001596328">
    <property type="component" value="Unassembled WGS sequence"/>
</dbReference>
<keyword evidence="11" id="KW-1185">Reference proteome</keyword>
<dbReference type="Gene3D" id="1.10.3720.10">
    <property type="entry name" value="MetI-like"/>
    <property type="match status" value="2"/>
</dbReference>
<feature type="domain" description="ABC transmembrane type-1" evidence="9">
    <location>
        <begin position="373"/>
        <end position="566"/>
    </location>
</feature>
<dbReference type="InterPro" id="IPR035906">
    <property type="entry name" value="MetI-like_sf"/>
</dbReference>
<accession>A0ABD5RVV7</accession>
<evidence type="ECO:0000256" key="1">
    <source>
        <dbReference type="ARBA" id="ARBA00004429"/>
    </source>
</evidence>
<evidence type="ECO:0000256" key="2">
    <source>
        <dbReference type="ARBA" id="ARBA00022448"/>
    </source>
</evidence>
<keyword evidence="7 8" id="KW-0472">Membrane</keyword>
<feature type="transmembrane region" description="Helical" evidence="8">
    <location>
        <begin position="77"/>
        <end position="101"/>
    </location>
</feature>
<evidence type="ECO:0000256" key="6">
    <source>
        <dbReference type="ARBA" id="ARBA00022989"/>
    </source>
</evidence>
<feature type="transmembrane region" description="Helical" evidence="8">
    <location>
        <begin position="25"/>
        <end position="51"/>
    </location>
</feature>
<feature type="transmembrane region" description="Helical" evidence="8">
    <location>
        <begin position="439"/>
        <end position="457"/>
    </location>
</feature>
<evidence type="ECO:0000313" key="10">
    <source>
        <dbReference type="EMBL" id="MFC6723554.1"/>
    </source>
</evidence>
<organism evidence="10 11">
    <name type="scientific">Halobium palmae</name>
    <dbReference type="NCBI Taxonomy" id="1776492"/>
    <lineage>
        <taxon>Archaea</taxon>
        <taxon>Methanobacteriati</taxon>
        <taxon>Methanobacteriota</taxon>
        <taxon>Stenosarchaea group</taxon>
        <taxon>Halobacteria</taxon>
        <taxon>Halobacteriales</taxon>
        <taxon>Haloferacaceae</taxon>
        <taxon>Halobium</taxon>
    </lineage>
</organism>
<feature type="transmembrane region" description="Helical" evidence="8">
    <location>
        <begin position="259"/>
        <end position="280"/>
    </location>
</feature>
<dbReference type="EMBL" id="JBHSWU010000024">
    <property type="protein sequence ID" value="MFC6723554.1"/>
    <property type="molecule type" value="Genomic_DNA"/>
</dbReference>
<evidence type="ECO:0000256" key="3">
    <source>
        <dbReference type="ARBA" id="ARBA00022475"/>
    </source>
</evidence>
<feature type="transmembrane region" description="Helical" evidence="8">
    <location>
        <begin position="411"/>
        <end position="433"/>
    </location>
</feature>
<feature type="transmembrane region" description="Helical" evidence="8">
    <location>
        <begin position="377"/>
        <end position="399"/>
    </location>
</feature>
<gene>
    <name evidence="10" type="ORF">ACFQE1_03940</name>
</gene>
<evidence type="ECO:0000256" key="5">
    <source>
        <dbReference type="ARBA" id="ARBA00022692"/>
    </source>
</evidence>
<evidence type="ECO:0000256" key="4">
    <source>
        <dbReference type="ARBA" id="ARBA00022519"/>
    </source>
</evidence>
<feature type="transmembrane region" description="Helical" evidence="8">
    <location>
        <begin position="154"/>
        <end position="180"/>
    </location>
</feature>
<keyword evidence="2 8" id="KW-0813">Transport</keyword>